<evidence type="ECO:0000256" key="4">
    <source>
        <dbReference type="ARBA" id="ARBA00022475"/>
    </source>
</evidence>
<feature type="transmembrane region" description="Helical" evidence="9">
    <location>
        <begin position="552"/>
        <end position="572"/>
    </location>
</feature>
<proteinExistence type="inferred from homology"/>
<feature type="compositionally biased region" description="Basic and acidic residues" evidence="8">
    <location>
        <begin position="652"/>
        <end position="674"/>
    </location>
</feature>
<dbReference type="Proteomes" id="UP000035548">
    <property type="component" value="Chromosome"/>
</dbReference>
<dbReference type="Pfam" id="PF02028">
    <property type="entry name" value="BCCT"/>
    <property type="match status" value="1"/>
</dbReference>
<dbReference type="InterPro" id="IPR000060">
    <property type="entry name" value="BCCT_transptr"/>
</dbReference>
<reference evidence="10 11" key="1">
    <citation type="journal article" date="2015" name="Genome Announc.">
        <title>Virulence Factor Genes Detected in the Complete Genome Sequence of Corynebacterium uterequi DSM 45634, Isolated from the Uterus of a Maiden Mare.</title>
        <authorList>
            <person name="Ruckert C."/>
            <person name="Kriete M."/>
            <person name="Jaenicke S."/>
            <person name="Winkler A."/>
            <person name="Tauch A."/>
        </authorList>
    </citation>
    <scope>NUCLEOTIDE SEQUENCE [LARGE SCALE GENOMIC DNA]</scope>
    <source>
        <strain evidence="10 11">DSM 45634</strain>
    </source>
</reference>
<keyword evidence="4" id="KW-1003">Cell membrane</keyword>
<name>A0A0G3HI16_9CORY</name>
<feature type="region of interest" description="Disordered" evidence="8">
    <location>
        <begin position="652"/>
        <end position="689"/>
    </location>
</feature>
<evidence type="ECO:0000256" key="2">
    <source>
        <dbReference type="ARBA" id="ARBA00005658"/>
    </source>
</evidence>
<sequence>MSDPHSSSATGQEPQRPHARSKNEKEELGLDPAAASLTDDDTLVLRRHHRPYTAERLRKVVTGQRSIHPGLVPGISVDDTDREYRTNKPVFAIALGLSLAVIIWAFINPTQVNSVGIGLQTWVVSNLGWLFTVTIVGLAVFMLVIGYGPTGRIRLGADDSEPEFSTGTWISMLFAAGLGIGLIFYGPMEPLIHFRTIPPAYQGIEAGSTDALGAAVAQAILHQASFPWVIYSFVGGAIAYSAYRRGRLPLISAIFEPVFPDAPNHPVGRIIDVFAVIVTLFGTALSLGIGALQVRTGMSLLTGQPLEGNGAVAVIISVLTVVFTFSAVSGVKTGIRILSNTNMGLVIFMALFVVAFGPTVFLLDLVPTSFMTFVKTIPDYFAVSPSQGQEEAEFVTAWTILYWAWWTSWSPFVGMFIAKISQGRSLREYVTATIFAPALISALWYIFFGGTAMWMDLKDKAIEIVGSGENVMFDLFANMPLSLVMQTVTLLAIIIFFTTAGDSTTNVLGSMSQNGRAVPSNSVTIIWGATLGLLALSLLIAGGQDALSGLQAITVSGSVPFVLIIWGIAYCWGRELKNDPVLIRRTYAREAIRKGVIRGIDEHGDDFVFGVDRVRGYQGAGADFDSEDQSLTDWYTEHSTATVVERRELAHAESELKSSEDAGVEESLRQDRGSVGEAGLAGNAETTEK</sequence>
<feature type="transmembrane region" description="Helical" evidence="9">
    <location>
        <begin position="312"/>
        <end position="331"/>
    </location>
</feature>
<reference evidence="11" key="2">
    <citation type="submission" date="2015-05" db="EMBL/GenBank/DDBJ databases">
        <title>Complete genome sequence of Corynebacterium uterequi DSM 45634, isolated from the uterus of a maiden mare.</title>
        <authorList>
            <person name="Ruckert C."/>
            <person name="Albersmeier A."/>
            <person name="Winkler A."/>
            <person name="Tauch A."/>
        </authorList>
    </citation>
    <scope>NUCLEOTIDE SEQUENCE [LARGE SCALE GENOMIC DNA]</scope>
    <source>
        <strain evidence="11">DSM 45634</strain>
    </source>
</reference>
<protein>
    <submittedName>
        <fullName evidence="10">Choline-glycine betaine transporter</fullName>
    </submittedName>
</protein>
<evidence type="ECO:0000256" key="9">
    <source>
        <dbReference type="SAM" id="Phobius"/>
    </source>
</evidence>
<keyword evidence="11" id="KW-1185">Reference proteome</keyword>
<feature type="transmembrane region" description="Helical" evidence="9">
    <location>
        <begin position="475"/>
        <end position="497"/>
    </location>
</feature>
<dbReference type="GO" id="GO:0005886">
    <property type="term" value="C:plasma membrane"/>
    <property type="evidence" value="ECO:0007669"/>
    <property type="project" value="UniProtKB-SubCell"/>
</dbReference>
<dbReference type="EMBL" id="CP011546">
    <property type="protein sequence ID" value="AKK10772.1"/>
    <property type="molecule type" value="Genomic_DNA"/>
</dbReference>
<evidence type="ECO:0000256" key="3">
    <source>
        <dbReference type="ARBA" id="ARBA00022448"/>
    </source>
</evidence>
<evidence type="ECO:0000256" key="8">
    <source>
        <dbReference type="SAM" id="MobiDB-lite"/>
    </source>
</evidence>
<feature type="transmembrane region" description="Helical" evidence="9">
    <location>
        <begin position="400"/>
        <end position="418"/>
    </location>
</feature>
<evidence type="ECO:0000313" key="10">
    <source>
        <dbReference type="EMBL" id="AKK10772.1"/>
    </source>
</evidence>
<organism evidence="10 11">
    <name type="scientific">Corynebacterium uterequi</name>
    <dbReference type="NCBI Taxonomy" id="1072256"/>
    <lineage>
        <taxon>Bacteria</taxon>
        <taxon>Bacillati</taxon>
        <taxon>Actinomycetota</taxon>
        <taxon>Actinomycetes</taxon>
        <taxon>Mycobacteriales</taxon>
        <taxon>Corynebacteriaceae</taxon>
        <taxon>Corynebacterium</taxon>
    </lineage>
</organism>
<feature type="transmembrane region" description="Helical" evidence="9">
    <location>
        <begin position="90"/>
        <end position="107"/>
    </location>
</feature>
<feature type="transmembrane region" description="Helical" evidence="9">
    <location>
        <begin position="225"/>
        <end position="243"/>
    </location>
</feature>
<keyword evidence="7 9" id="KW-0472">Membrane</keyword>
<dbReference type="PROSITE" id="PS01303">
    <property type="entry name" value="BCCT"/>
    <property type="match status" value="1"/>
</dbReference>
<dbReference type="RefSeq" id="WP_082121254.1">
    <property type="nucleotide sequence ID" value="NZ_CP011546.1"/>
</dbReference>
<dbReference type="PANTHER" id="PTHR30047">
    <property type="entry name" value="HIGH-AFFINITY CHOLINE TRANSPORT PROTEIN-RELATED"/>
    <property type="match status" value="1"/>
</dbReference>
<feature type="transmembrane region" description="Helical" evidence="9">
    <location>
        <begin position="430"/>
        <end position="455"/>
    </location>
</feature>
<keyword evidence="6 9" id="KW-1133">Transmembrane helix</keyword>
<comment type="subcellular location">
    <subcellularLocation>
        <location evidence="1">Cell membrane</location>
        <topology evidence="1">Multi-pass membrane protein</topology>
    </subcellularLocation>
</comment>
<feature type="compositionally biased region" description="Polar residues" evidence="8">
    <location>
        <begin position="1"/>
        <end position="13"/>
    </location>
</feature>
<evidence type="ECO:0000256" key="1">
    <source>
        <dbReference type="ARBA" id="ARBA00004651"/>
    </source>
</evidence>
<dbReference type="PATRIC" id="fig|1072256.5.peg.760"/>
<keyword evidence="3" id="KW-0813">Transport</keyword>
<feature type="transmembrane region" description="Helical" evidence="9">
    <location>
        <begin position="343"/>
        <end position="363"/>
    </location>
</feature>
<evidence type="ECO:0000256" key="7">
    <source>
        <dbReference type="ARBA" id="ARBA00023136"/>
    </source>
</evidence>
<feature type="transmembrane region" description="Helical" evidence="9">
    <location>
        <begin position="273"/>
        <end position="292"/>
    </location>
</feature>
<dbReference type="KEGG" id="cut:CUTER_03830"/>
<feature type="transmembrane region" description="Helical" evidence="9">
    <location>
        <begin position="518"/>
        <end position="540"/>
    </location>
</feature>
<dbReference type="AlphaFoldDB" id="A0A0G3HI16"/>
<dbReference type="PANTHER" id="PTHR30047:SF7">
    <property type="entry name" value="HIGH-AFFINITY CHOLINE TRANSPORT PROTEIN"/>
    <property type="match status" value="1"/>
</dbReference>
<evidence type="ECO:0000256" key="6">
    <source>
        <dbReference type="ARBA" id="ARBA00022989"/>
    </source>
</evidence>
<evidence type="ECO:0000256" key="5">
    <source>
        <dbReference type="ARBA" id="ARBA00022692"/>
    </source>
</evidence>
<dbReference type="STRING" id="1072256.CUTER_03830"/>
<dbReference type="OrthoDB" id="9775735at2"/>
<dbReference type="InterPro" id="IPR018093">
    <property type="entry name" value="BCCT_CS"/>
</dbReference>
<feature type="region of interest" description="Disordered" evidence="8">
    <location>
        <begin position="1"/>
        <end position="33"/>
    </location>
</feature>
<accession>A0A0G3HI16</accession>
<feature type="transmembrane region" description="Helical" evidence="9">
    <location>
        <begin position="169"/>
        <end position="188"/>
    </location>
</feature>
<feature type="transmembrane region" description="Helical" evidence="9">
    <location>
        <begin position="127"/>
        <end position="148"/>
    </location>
</feature>
<evidence type="ECO:0000313" key="11">
    <source>
        <dbReference type="Proteomes" id="UP000035548"/>
    </source>
</evidence>
<dbReference type="GO" id="GO:0022857">
    <property type="term" value="F:transmembrane transporter activity"/>
    <property type="evidence" value="ECO:0007669"/>
    <property type="project" value="InterPro"/>
</dbReference>
<comment type="similarity">
    <text evidence="2">Belongs to the BCCT transporter (TC 2.A.15) family.</text>
</comment>
<keyword evidence="5 9" id="KW-0812">Transmembrane</keyword>
<gene>
    <name evidence="10" type="ORF">CUTER_03830</name>
</gene>